<comment type="subcellular location">
    <subcellularLocation>
        <location evidence="1">Cell inner membrane</location>
        <topology evidence="1">Peripheral membrane protein</topology>
    </subcellularLocation>
</comment>
<keyword evidence="7 11" id="KW-0067">ATP-binding</keyword>
<reference evidence="11 12" key="1">
    <citation type="submission" date="2019-12" db="EMBL/GenBank/DDBJ databases">
        <title>Rhizobium genotypes associated with high levels of biological nitrogen fixation by grain legumes in a temperate-maritime cropping system.</title>
        <authorList>
            <person name="Maluk M."/>
            <person name="Francesc Ferrando Molina F."/>
            <person name="Lopez Del Egido L."/>
            <person name="Lafos M."/>
            <person name="Langarica-Fuentes A."/>
            <person name="Gebre Yohannes G."/>
            <person name="Young M.W."/>
            <person name="Martin P."/>
            <person name="Gantlett R."/>
            <person name="Kenicer G."/>
            <person name="Hawes C."/>
            <person name="Begg G.S."/>
            <person name="Quilliam R.S."/>
            <person name="Squire G.R."/>
            <person name="Poole P.S."/>
            <person name="Young P.W."/>
            <person name="Iannetta P.M."/>
            <person name="James E.K."/>
        </authorList>
    </citation>
    <scope>NUCLEOTIDE SEQUENCE [LARGE SCALE GENOMIC DNA]</scope>
    <source>
        <strain evidence="11 12">JHI1118</strain>
    </source>
</reference>
<comment type="caution">
    <text evidence="11">The sequence shown here is derived from an EMBL/GenBank/DDBJ whole genome shotgun (WGS) entry which is preliminary data.</text>
</comment>
<dbReference type="GO" id="GO:0016887">
    <property type="term" value="F:ATP hydrolysis activity"/>
    <property type="evidence" value="ECO:0007669"/>
    <property type="project" value="InterPro"/>
</dbReference>
<dbReference type="PANTHER" id="PTHR43297">
    <property type="entry name" value="OLIGOPEPTIDE TRANSPORT ATP-BINDING PROTEIN APPD"/>
    <property type="match status" value="1"/>
</dbReference>
<dbReference type="InterPro" id="IPR003439">
    <property type="entry name" value="ABC_transporter-like_ATP-bd"/>
</dbReference>
<dbReference type="InterPro" id="IPR027417">
    <property type="entry name" value="P-loop_NTPase"/>
</dbReference>
<evidence type="ECO:0000256" key="2">
    <source>
        <dbReference type="ARBA" id="ARBA00005417"/>
    </source>
</evidence>
<evidence type="ECO:0000256" key="3">
    <source>
        <dbReference type="ARBA" id="ARBA00022448"/>
    </source>
</evidence>
<sequence length="282" mass="30712">MTIRSLAGIGKEPPLLKLENLSLNDDNGRSIVTSVSLNVAAGQTIGIVGESGSGKSMLCKSILGILPGGVSITSGSIHFNGTDLSRLSFSAWRQIRGPRIAAIFQDPASYLNPSIPVGRQVAEVFFAHRRASRKASRLNALKLLEAVSLRDPELVYNRYSFELSGGMLQRIAIAAAVAIEPELLIADEATTALDVTVQADILDLLFQLRTTLNLAVIFVSHDLAVIAQVSDHIIVMRNGQIVEQGHPERVLLQPEHPYTRGLVDSHHRFGIEQFVRQRRVNA</sequence>
<dbReference type="PROSITE" id="PS00211">
    <property type="entry name" value="ABC_TRANSPORTER_1"/>
    <property type="match status" value="1"/>
</dbReference>
<dbReference type="InterPro" id="IPR003593">
    <property type="entry name" value="AAA+_ATPase"/>
</dbReference>
<evidence type="ECO:0000256" key="7">
    <source>
        <dbReference type="ARBA" id="ARBA00022840"/>
    </source>
</evidence>
<dbReference type="AlphaFoldDB" id="A0A6L9UKG6"/>
<gene>
    <name evidence="11" type="ORF">GR212_35470</name>
</gene>
<keyword evidence="6" id="KW-0547">Nucleotide-binding</keyword>
<evidence type="ECO:0000256" key="8">
    <source>
        <dbReference type="ARBA" id="ARBA00022967"/>
    </source>
</evidence>
<evidence type="ECO:0000256" key="4">
    <source>
        <dbReference type="ARBA" id="ARBA00022475"/>
    </source>
</evidence>
<dbReference type="InterPro" id="IPR017871">
    <property type="entry name" value="ABC_transporter-like_CS"/>
</dbReference>
<evidence type="ECO:0000256" key="5">
    <source>
        <dbReference type="ARBA" id="ARBA00022519"/>
    </source>
</evidence>
<evidence type="ECO:0000256" key="1">
    <source>
        <dbReference type="ARBA" id="ARBA00004417"/>
    </source>
</evidence>
<feature type="domain" description="ABC transporter" evidence="10">
    <location>
        <begin position="16"/>
        <end position="263"/>
    </location>
</feature>
<dbReference type="CDD" id="cd03257">
    <property type="entry name" value="ABC_NikE_OppD_transporters"/>
    <property type="match status" value="1"/>
</dbReference>
<keyword evidence="4" id="KW-1003">Cell membrane</keyword>
<proteinExistence type="inferred from homology"/>
<dbReference type="PANTHER" id="PTHR43297:SF14">
    <property type="entry name" value="ATPASE AAA-TYPE CORE DOMAIN-CONTAINING PROTEIN"/>
    <property type="match status" value="1"/>
</dbReference>
<dbReference type="Proteomes" id="UP000483035">
    <property type="component" value="Unassembled WGS sequence"/>
</dbReference>
<organism evidence="11 12">
    <name type="scientific">Rhizobium lusitanum</name>
    <dbReference type="NCBI Taxonomy" id="293958"/>
    <lineage>
        <taxon>Bacteria</taxon>
        <taxon>Pseudomonadati</taxon>
        <taxon>Pseudomonadota</taxon>
        <taxon>Alphaproteobacteria</taxon>
        <taxon>Hyphomicrobiales</taxon>
        <taxon>Rhizobiaceae</taxon>
        <taxon>Rhizobium/Agrobacterium group</taxon>
        <taxon>Rhizobium</taxon>
    </lineage>
</organism>
<accession>A0A6L9UKG6</accession>
<dbReference type="Pfam" id="PF00005">
    <property type="entry name" value="ABC_tran"/>
    <property type="match status" value="1"/>
</dbReference>
<dbReference type="SMART" id="SM00382">
    <property type="entry name" value="AAA"/>
    <property type="match status" value="1"/>
</dbReference>
<dbReference type="EMBL" id="WUEY01000041">
    <property type="protein sequence ID" value="NEI74842.1"/>
    <property type="molecule type" value="Genomic_DNA"/>
</dbReference>
<dbReference type="GO" id="GO:0005886">
    <property type="term" value="C:plasma membrane"/>
    <property type="evidence" value="ECO:0007669"/>
    <property type="project" value="UniProtKB-SubCell"/>
</dbReference>
<dbReference type="GO" id="GO:0005524">
    <property type="term" value="F:ATP binding"/>
    <property type="evidence" value="ECO:0007669"/>
    <property type="project" value="UniProtKB-KW"/>
</dbReference>
<dbReference type="SUPFAM" id="SSF52540">
    <property type="entry name" value="P-loop containing nucleoside triphosphate hydrolases"/>
    <property type="match status" value="1"/>
</dbReference>
<dbReference type="Gene3D" id="3.40.50.300">
    <property type="entry name" value="P-loop containing nucleotide triphosphate hydrolases"/>
    <property type="match status" value="1"/>
</dbReference>
<protein>
    <submittedName>
        <fullName evidence="11">ATP-binding cassette domain-containing protein</fullName>
    </submittedName>
</protein>
<keyword evidence="9" id="KW-0472">Membrane</keyword>
<evidence type="ECO:0000256" key="6">
    <source>
        <dbReference type="ARBA" id="ARBA00022741"/>
    </source>
</evidence>
<evidence type="ECO:0000313" key="12">
    <source>
        <dbReference type="Proteomes" id="UP000483035"/>
    </source>
</evidence>
<keyword evidence="8" id="KW-1278">Translocase</keyword>
<evidence type="ECO:0000259" key="10">
    <source>
        <dbReference type="PROSITE" id="PS50893"/>
    </source>
</evidence>
<name>A0A6L9UKG6_9HYPH</name>
<dbReference type="PROSITE" id="PS50893">
    <property type="entry name" value="ABC_TRANSPORTER_2"/>
    <property type="match status" value="1"/>
</dbReference>
<evidence type="ECO:0000256" key="9">
    <source>
        <dbReference type="ARBA" id="ARBA00023136"/>
    </source>
</evidence>
<dbReference type="RefSeq" id="WP_163994567.1">
    <property type="nucleotide sequence ID" value="NZ_WUEY01000041.1"/>
</dbReference>
<dbReference type="InterPro" id="IPR050388">
    <property type="entry name" value="ABC_Ni/Peptide_Import"/>
</dbReference>
<keyword evidence="3" id="KW-0813">Transport</keyword>
<keyword evidence="5" id="KW-0997">Cell inner membrane</keyword>
<comment type="similarity">
    <text evidence="2">Belongs to the ABC transporter superfamily.</text>
</comment>
<evidence type="ECO:0000313" key="11">
    <source>
        <dbReference type="EMBL" id="NEI74842.1"/>
    </source>
</evidence>